<feature type="region of interest" description="Disordered" evidence="1">
    <location>
        <begin position="40"/>
        <end position="70"/>
    </location>
</feature>
<reference evidence="3 4" key="1">
    <citation type="submission" date="2016-03" db="EMBL/GenBank/DDBJ databases">
        <authorList>
            <person name="Heylen K."/>
            <person name="De Vos P."/>
            <person name="Vekeman B."/>
        </authorList>
    </citation>
    <scope>NUCLEOTIDE SEQUENCE [LARGE SCALE GENOMIC DNA]</scope>
    <source>
        <strain evidence="3 4">R-49807</strain>
    </source>
</reference>
<evidence type="ECO:0000313" key="4">
    <source>
        <dbReference type="Proteomes" id="UP000077734"/>
    </source>
</evidence>
<dbReference type="EMBL" id="LUUL01000092">
    <property type="protein sequence ID" value="OAI24283.1"/>
    <property type="molecule type" value="Genomic_DNA"/>
</dbReference>
<gene>
    <name evidence="3" type="ORF">A1356_15755</name>
</gene>
<dbReference type="InterPro" id="IPR017894">
    <property type="entry name" value="HTH_IS21_transposase_type"/>
</dbReference>
<evidence type="ECO:0000313" key="3">
    <source>
        <dbReference type="EMBL" id="OAI24283.1"/>
    </source>
</evidence>
<feature type="domain" description="HTH IS21-type" evidence="2">
    <location>
        <begin position="5"/>
        <end position="68"/>
    </location>
</feature>
<sequence length="70" mass="8352">MTVILFSKIRRMYFRDQLSINEIAKRTSLSRNTVKKWLRMPSGADPKYKRRPQSTKLSPFEDQLKQASYN</sequence>
<organism evidence="3 4">
    <name type="scientific">Methylomonas koyamae</name>
    <dbReference type="NCBI Taxonomy" id="702114"/>
    <lineage>
        <taxon>Bacteria</taxon>
        <taxon>Pseudomonadati</taxon>
        <taxon>Pseudomonadota</taxon>
        <taxon>Gammaproteobacteria</taxon>
        <taxon>Methylococcales</taxon>
        <taxon>Methylococcaceae</taxon>
        <taxon>Methylomonas</taxon>
    </lineage>
</organism>
<proteinExistence type="predicted"/>
<accession>A0AA91DB45</accession>
<dbReference type="PROSITE" id="PS50531">
    <property type="entry name" value="HTH_IS21"/>
    <property type="match status" value="1"/>
</dbReference>
<evidence type="ECO:0000256" key="1">
    <source>
        <dbReference type="SAM" id="MobiDB-lite"/>
    </source>
</evidence>
<evidence type="ECO:0000259" key="2">
    <source>
        <dbReference type="PROSITE" id="PS50531"/>
    </source>
</evidence>
<keyword evidence="4" id="KW-1185">Reference proteome</keyword>
<dbReference type="Gene3D" id="1.10.10.60">
    <property type="entry name" value="Homeodomain-like"/>
    <property type="match status" value="1"/>
</dbReference>
<dbReference type="RefSeq" id="WP_064028427.1">
    <property type="nucleotide sequence ID" value="NZ_CP023669.1"/>
</dbReference>
<protein>
    <recommendedName>
        <fullName evidence="2">HTH IS21-type domain-containing protein</fullName>
    </recommendedName>
</protein>
<dbReference type="SUPFAM" id="SSF88659">
    <property type="entry name" value="Sigma3 and sigma4 domains of RNA polymerase sigma factors"/>
    <property type="match status" value="1"/>
</dbReference>
<dbReference type="Proteomes" id="UP000077734">
    <property type="component" value="Unassembled WGS sequence"/>
</dbReference>
<dbReference type="InterPro" id="IPR013324">
    <property type="entry name" value="RNA_pol_sigma_r3/r4-like"/>
</dbReference>
<name>A0AA91DB45_9GAMM</name>
<dbReference type="AlphaFoldDB" id="A0AA91DB45"/>
<comment type="caution">
    <text evidence="3">The sequence shown here is derived from an EMBL/GenBank/DDBJ whole genome shotgun (WGS) entry which is preliminary data.</text>
</comment>